<protein>
    <recommendedName>
        <fullName evidence="2">BTB domain-containing protein</fullName>
    </recommendedName>
</protein>
<evidence type="ECO:0000313" key="4">
    <source>
        <dbReference type="Proteomes" id="UP000663861"/>
    </source>
</evidence>
<name>A0A8H3H8H7_9AGAM</name>
<gene>
    <name evidence="3" type="ORF">RDB_LOCUS114138</name>
</gene>
<comment type="caution">
    <text evidence="3">The sequence shown here is derived from an EMBL/GenBank/DDBJ whole genome shotgun (WGS) entry which is preliminary data.</text>
</comment>
<feature type="compositionally biased region" description="Polar residues" evidence="1">
    <location>
        <begin position="198"/>
        <end position="210"/>
    </location>
</feature>
<reference evidence="3" key="1">
    <citation type="submission" date="2021-01" db="EMBL/GenBank/DDBJ databases">
        <authorList>
            <person name="Kaushik A."/>
        </authorList>
    </citation>
    <scope>NUCLEOTIDE SEQUENCE</scope>
    <source>
        <strain evidence="3">AG4-RS23</strain>
    </source>
</reference>
<dbReference type="PROSITE" id="PS50097">
    <property type="entry name" value="BTB"/>
    <property type="match status" value="1"/>
</dbReference>
<organism evidence="3 4">
    <name type="scientific">Rhizoctonia solani</name>
    <dbReference type="NCBI Taxonomy" id="456999"/>
    <lineage>
        <taxon>Eukaryota</taxon>
        <taxon>Fungi</taxon>
        <taxon>Dikarya</taxon>
        <taxon>Basidiomycota</taxon>
        <taxon>Agaricomycotina</taxon>
        <taxon>Agaricomycetes</taxon>
        <taxon>Cantharellales</taxon>
        <taxon>Ceratobasidiaceae</taxon>
        <taxon>Rhizoctonia</taxon>
    </lineage>
</organism>
<feature type="domain" description="BTB" evidence="2">
    <location>
        <begin position="45"/>
        <end position="108"/>
    </location>
</feature>
<dbReference type="Proteomes" id="UP000663861">
    <property type="component" value="Unassembled WGS sequence"/>
</dbReference>
<evidence type="ECO:0000256" key="1">
    <source>
        <dbReference type="SAM" id="MobiDB-lite"/>
    </source>
</evidence>
<evidence type="ECO:0000313" key="3">
    <source>
        <dbReference type="EMBL" id="CAE6493029.1"/>
    </source>
</evidence>
<dbReference type="AlphaFoldDB" id="A0A8H3H8H7"/>
<accession>A0A8H3H8H7</accession>
<dbReference type="InterPro" id="IPR000210">
    <property type="entry name" value="BTB/POZ_dom"/>
</dbReference>
<sequence length="309" mass="34650">MESFINTSFSLSDDSGNHALNTNPKPNICAPPESEGIPLFEPGDGDIHISVNGKLFETHKYLIKRFRGLKTLLNEKPFQINVQRDDVSAEDFTEMFKVLYASIITALREYCIQHLETLELDAVKRIEIAREFHLPAWEGPAYHELGARDEPITREEAKIIGLDAFVCIAEMREKEQRRRRDEVDAIAQDRMVRDQPQEDTPTGGTAQANDANDDRTDHEAGVSLAGVNLNSVNKYNWIYGHIVPIPSCKCGAPNQKCEMPSCTVLVLKGLQAQQQAYANRIFDLESSVKKLNTSVTAKYAPTISKTRTS</sequence>
<evidence type="ECO:0000259" key="2">
    <source>
        <dbReference type="PROSITE" id="PS50097"/>
    </source>
</evidence>
<feature type="region of interest" description="Disordered" evidence="1">
    <location>
        <begin position="178"/>
        <end position="217"/>
    </location>
</feature>
<proteinExistence type="predicted"/>
<dbReference type="EMBL" id="CAJMWY010002674">
    <property type="protein sequence ID" value="CAE6493029.1"/>
    <property type="molecule type" value="Genomic_DNA"/>
</dbReference>